<proteinExistence type="predicted"/>
<dbReference type="Proteomes" id="UP000250043">
    <property type="component" value="Unassembled WGS sequence"/>
</dbReference>
<reference evidence="1 2" key="1">
    <citation type="submission" date="2016-07" db="EMBL/GenBank/DDBJ databases">
        <title>Draft genome of the white-rot fungus Obba rivulosa 3A-2.</title>
        <authorList>
            <consortium name="DOE Joint Genome Institute"/>
            <person name="Miettinen O."/>
            <person name="Riley R."/>
            <person name="Acob R."/>
            <person name="Barry K."/>
            <person name="Cullen D."/>
            <person name="De Vries R."/>
            <person name="Hainaut M."/>
            <person name="Hatakka A."/>
            <person name="Henrissat B."/>
            <person name="Hilden K."/>
            <person name="Kuo R."/>
            <person name="Labutti K."/>
            <person name="Lipzen A."/>
            <person name="Makela M.R."/>
            <person name="Sandor L."/>
            <person name="Spatafora J.W."/>
            <person name="Grigoriev I.V."/>
            <person name="Hibbett D.S."/>
        </authorList>
    </citation>
    <scope>NUCLEOTIDE SEQUENCE [LARGE SCALE GENOMIC DNA]</scope>
    <source>
        <strain evidence="1 2">3A-2</strain>
    </source>
</reference>
<evidence type="ECO:0000313" key="2">
    <source>
        <dbReference type="Proteomes" id="UP000250043"/>
    </source>
</evidence>
<dbReference type="OrthoDB" id="10577738at2759"/>
<gene>
    <name evidence="1" type="ORF">OBBRIDRAFT_807024</name>
</gene>
<dbReference type="AlphaFoldDB" id="A0A8E2AQ83"/>
<name>A0A8E2AQ83_9APHY</name>
<sequence>MQLLINIATIFRLYDVALENSIQKLQVFDNFVRKPPSCHVGVRKMWGLGTVGTSAVASERAHAWRWRSSNKVLAECRAGTAFKQIMSLIRCVPMYGASCDVDSMSMGLRRYQIDAEPGELATDSQRSKTGNGSEGVSAFLARCGFLATPPQRPGNGYYSDKHIKYRIELVLSAMENGLSGQFSVAERLSRLRTYQDAWRQLQPSSTVTWDFNIIHFVAPSSGSVPAYTRQGVNALYGCINWDLHLEGIQPIRIHLQSIRTGDYHPLASEPIFVPGPETLGVPVRRKLVDIHGDFLALNFDYVHSPSRTIIILNWKTGIVHLGIDLCGGPDLVSYDYQEEGPIQNYAEQSCASARSASPMILHYIEKAKTIDPQINKTASENDPTFKWDEWGTHAFMLRTHGTRQHAIFGTKLLLYHGSSKSVHGYGFNQRYIRFPLSRNTLEEINSQVTRQIGATYPGDFVEMFNDPITPRLLCLRTVLRPPRLEDTSKGLALDMSEDVLILLPRALIILIAFRTKRDTVPDTLSRLSEECARQESTIAPRKRACCDAEVIRDSSSCVRQGLPFSPSNVSARNVAGREVPISREHIVESRLTEIQQWRVPQNFGEEESLTESAGHQKAHLH</sequence>
<protein>
    <submittedName>
        <fullName evidence="1">Uncharacterized protein</fullName>
    </submittedName>
</protein>
<organism evidence="1 2">
    <name type="scientific">Obba rivulosa</name>
    <dbReference type="NCBI Taxonomy" id="1052685"/>
    <lineage>
        <taxon>Eukaryota</taxon>
        <taxon>Fungi</taxon>
        <taxon>Dikarya</taxon>
        <taxon>Basidiomycota</taxon>
        <taxon>Agaricomycotina</taxon>
        <taxon>Agaricomycetes</taxon>
        <taxon>Polyporales</taxon>
        <taxon>Gelatoporiaceae</taxon>
        <taxon>Obba</taxon>
    </lineage>
</organism>
<dbReference type="EMBL" id="KV722544">
    <property type="protein sequence ID" value="OCH86102.1"/>
    <property type="molecule type" value="Genomic_DNA"/>
</dbReference>
<accession>A0A8E2AQ83</accession>
<evidence type="ECO:0000313" key="1">
    <source>
        <dbReference type="EMBL" id="OCH86102.1"/>
    </source>
</evidence>
<keyword evidence="2" id="KW-1185">Reference proteome</keyword>